<gene>
    <name evidence="3" type="ORF">CBR_g34750</name>
</gene>
<organism evidence="3 4">
    <name type="scientific">Chara braunii</name>
    <name type="common">Braun's stonewort</name>
    <dbReference type="NCBI Taxonomy" id="69332"/>
    <lineage>
        <taxon>Eukaryota</taxon>
        <taxon>Viridiplantae</taxon>
        <taxon>Streptophyta</taxon>
        <taxon>Charophyceae</taxon>
        <taxon>Charales</taxon>
        <taxon>Characeae</taxon>
        <taxon>Chara</taxon>
    </lineage>
</organism>
<protein>
    <submittedName>
        <fullName evidence="3">Uncharacterized protein</fullName>
    </submittedName>
</protein>
<evidence type="ECO:0000256" key="1">
    <source>
        <dbReference type="SAM" id="MobiDB-lite"/>
    </source>
</evidence>
<evidence type="ECO:0000313" key="4">
    <source>
        <dbReference type="Proteomes" id="UP000265515"/>
    </source>
</evidence>
<evidence type="ECO:0000313" key="3">
    <source>
        <dbReference type="EMBL" id="GBG82375.1"/>
    </source>
</evidence>
<accession>A0A388LJG4</accession>
<dbReference type="AlphaFoldDB" id="A0A388LJG4"/>
<dbReference type="EMBL" id="BFEA01000405">
    <property type="protein sequence ID" value="GBG82375.1"/>
    <property type="molecule type" value="Genomic_DNA"/>
</dbReference>
<feature type="signal peptide" evidence="2">
    <location>
        <begin position="1"/>
        <end position="42"/>
    </location>
</feature>
<dbReference type="Proteomes" id="UP000265515">
    <property type="component" value="Unassembled WGS sequence"/>
</dbReference>
<name>A0A388LJG4_CHABU</name>
<sequence length="119" mass="12534">MKPAQRSATSSSRSSWRSPLPLGVMIALLLLLLALLSSLSSAAAAMHASDLGDYPGVAGSHDGHQAELAAESDATHHQQGPGYGGPSDGASPNDRTADLSARRSLRCHCKWWKECCRPL</sequence>
<feature type="region of interest" description="Disordered" evidence="1">
    <location>
        <begin position="53"/>
        <end position="97"/>
    </location>
</feature>
<proteinExistence type="predicted"/>
<comment type="caution">
    <text evidence="3">The sequence shown here is derived from an EMBL/GenBank/DDBJ whole genome shotgun (WGS) entry which is preliminary data.</text>
</comment>
<evidence type="ECO:0000256" key="2">
    <source>
        <dbReference type="SAM" id="SignalP"/>
    </source>
</evidence>
<keyword evidence="4" id="KW-1185">Reference proteome</keyword>
<dbReference type="Gramene" id="GBG82375">
    <property type="protein sequence ID" value="GBG82375"/>
    <property type="gene ID" value="CBR_g34750"/>
</dbReference>
<keyword evidence="2" id="KW-0732">Signal</keyword>
<feature type="chain" id="PRO_5017444018" evidence="2">
    <location>
        <begin position="43"/>
        <end position="119"/>
    </location>
</feature>
<reference evidence="3 4" key="1">
    <citation type="journal article" date="2018" name="Cell">
        <title>The Chara Genome: Secondary Complexity and Implications for Plant Terrestrialization.</title>
        <authorList>
            <person name="Nishiyama T."/>
            <person name="Sakayama H."/>
            <person name="Vries J.D."/>
            <person name="Buschmann H."/>
            <person name="Saint-Marcoux D."/>
            <person name="Ullrich K.K."/>
            <person name="Haas F.B."/>
            <person name="Vanderstraeten L."/>
            <person name="Becker D."/>
            <person name="Lang D."/>
            <person name="Vosolsobe S."/>
            <person name="Rombauts S."/>
            <person name="Wilhelmsson P.K.I."/>
            <person name="Janitza P."/>
            <person name="Kern R."/>
            <person name="Heyl A."/>
            <person name="Rumpler F."/>
            <person name="Villalobos L.I.A.C."/>
            <person name="Clay J.M."/>
            <person name="Skokan R."/>
            <person name="Toyoda A."/>
            <person name="Suzuki Y."/>
            <person name="Kagoshima H."/>
            <person name="Schijlen E."/>
            <person name="Tajeshwar N."/>
            <person name="Catarino B."/>
            <person name="Hetherington A.J."/>
            <person name="Saltykova A."/>
            <person name="Bonnot C."/>
            <person name="Breuninger H."/>
            <person name="Symeonidi A."/>
            <person name="Radhakrishnan G.V."/>
            <person name="Van Nieuwerburgh F."/>
            <person name="Deforce D."/>
            <person name="Chang C."/>
            <person name="Karol K.G."/>
            <person name="Hedrich R."/>
            <person name="Ulvskov P."/>
            <person name="Glockner G."/>
            <person name="Delwiche C.F."/>
            <person name="Petrasek J."/>
            <person name="Van de Peer Y."/>
            <person name="Friml J."/>
            <person name="Beilby M."/>
            <person name="Dolan L."/>
            <person name="Kohara Y."/>
            <person name="Sugano S."/>
            <person name="Fujiyama A."/>
            <person name="Delaux P.-M."/>
            <person name="Quint M."/>
            <person name="TheiBen G."/>
            <person name="Hagemann M."/>
            <person name="Harholt J."/>
            <person name="Dunand C."/>
            <person name="Zachgo S."/>
            <person name="Langdale J."/>
            <person name="Maumus F."/>
            <person name="Straeten D.V.D."/>
            <person name="Gould S.B."/>
            <person name="Rensing S.A."/>
        </authorList>
    </citation>
    <scope>NUCLEOTIDE SEQUENCE [LARGE SCALE GENOMIC DNA]</scope>
    <source>
        <strain evidence="3 4">S276</strain>
    </source>
</reference>